<reference evidence="4" key="1">
    <citation type="submission" date="2019-10" db="EMBL/GenBank/DDBJ databases">
        <title>Conservation and host-specific expression of non-tandemly repeated heterogenous ribosome RNA gene in arbuscular mycorrhizal fungi.</title>
        <authorList>
            <person name="Maeda T."/>
            <person name="Kobayashi Y."/>
            <person name="Nakagawa T."/>
            <person name="Ezawa T."/>
            <person name="Yamaguchi K."/>
            <person name="Bino T."/>
            <person name="Nishimoto Y."/>
            <person name="Shigenobu S."/>
            <person name="Kawaguchi M."/>
        </authorList>
    </citation>
    <scope>NUCLEOTIDE SEQUENCE</scope>
    <source>
        <strain evidence="4">HR1</strain>
    </source>
</reference>
<feature type="compositionally biased region" description="Basic and acidic residues" evidence="1">
    <location>
        <begin position="26"/>
        <end position="44"/>
    </location>
</feature>
<dbReference type="AlphaFoldDB" id="A0A8H3KYY0"/>
<evidence type="ECO:0000256" key="1">
    <source>
        <dbReference type="SAM" id="MobiDB-lite"/>
    </source>
</evidence>
<proteinExistence type="predicted"/>
<dbReference type="Proteomes" id="UP000615446">
    <property type="component" value="Unassembled WGS sequence"/>
</dbReference>
<accession>A0A8H3KYY0</accession>
<dbReference type="EMBL" id="BLAL01000019">
    <property type="protein sequence ID" value="GES76289.1"/>
    <property type="molecule type" value="Genomic_DNA"/>
</dbReference>
<feature type="compositionally biased region" description="Acidic residues" evidence="1">
    <location>
        <begin position="10"/>
        <end position="25"/>
    </location>
</feature>
<dbReference type="Pfam" id="PF23940">
    <property type="entry name" value="DUF7275"/>
    <property type="match status" value="1"/>
</dbReference>
<sequence length="539" mass="62674">MIVKKKESDGDNEDDSEKESDGDNEDIIHDLNEEDDKNHDSKNDVYNKDIEFENFDNSQPKPSALMILELCRDALKSSHIYWPVDFSKNIADLHLLRIFLGYNSISKTQSPQRDEQIELMLKTRIKETEIIQGIPGSHINLNMTNEEFLDYNDNLFVQRHIPHDDIHELIKYGDRPIYESLKKDKSKAWIEKSLFEKIDYQTKLNCVREEAMAIALERYLIPMISKDQETSYNLALNRICTTLTKGWFRQFAVDNYPQLINLDIDKDLVSIANDIINKNPLKQKKKRELIDPETLAIFETIRPYTEIDKSLDDVIIELGSEENDSIRRGIKIKSPENNEVSISAVITTIFHCDNTICNPCAELSASIVIFPSDKLDDMRYKDDDETSESDYTDSRYIGFEYYDPLNLHPQGIHNYVNYKKGYRTPGFSEVLGSTRHVFALKYELEVSTGGSWSVGSDYWKPIKISAKSADYYAQKLGIPGFNGDLLFKYVLYYLNPTFPENGDKPLKHVLRKLLKKEPQEHLWYHFWDYALKTGQTTFR</sequence>
<dbReference type="InterPro" id="IPR055700">
    <property type="entry name" value="DUF7276"/>
</dbReference>
<dbReference type="OrthoDB" id="2339473at2759"/>
<evidence type="ECO:0000313" key="4">
    <source>
        <dbReference type="EMBL" id="GES76289.1"/>
    </source>
</evidence>
<evidence type="ECO:0000259" key="2">
    <source>
        <dbReference type="Pfam" id="PF23940"/>
    </source>
</evidence>
<feature type="domain" description="DUF7275" evidence="2">
    <location>
        <begin position="74"/>
        <end position="276"/>
    </location>
</feature>
<dbReference type="Pfam" id="PF23941">
    <property type="entry name" value="DUF7276"/>
    <property type="match status" value="1"/>
</dbReference>
<gene>
    <name evidence="4" type="ORF">RCL2_000369600</name>
</gene>
<organism evidence="4 5">
    <name type="scientific">Rhizophagus clarus</name>
    <dbReference type="NCBI Taxonomy" id="94130"/>
    <lineage>
        <taxon>Eukaryota</taxon>
        <taxon>Fungi</taxon>
        <taxon>Fungi incertae sedis</taxon>
        <taxon>Mucoromycota</taxon>
        <taxon>Glomeromycotina</taxon>
        <taxon>Glomeromycetes</taxon>
        <taxon>Glomerales</taxon>
        <taxon>Glomeraceae</taxon>
        <taxon>Rhizophagus</taxon>
    </lineage>
</organism>
<evidence type="ECO:0000313" key="5">
    <source>
        <dbReference type="Proteomes" id="UP000615446"/>
    </source>
</evidence>
<dbReference type="InterPro" id="IPR055699">
    <property type="entry name" value="DUF7275"/>
</dbReference>
<evidence type="ECO:0000259" key="3">
    <source>
        <dbReference type="Pfam" id="PF23941"/>
    </source>
</evidence>
<feature type="region of interest" description="Disordered" evidence="1">
    <location>
        <begin position="1"/>
        <end position="44"/>
    </location>
</feature>
<protein>
    <submittedName>
        <fullName evidence="4">Uncharacterized protein</fullName>
    </submittedName>
</protein>
<feature type="domain" description="DUF7276" evidence="3">
    <location>
        <begin position="290"/>
        <end position="533"/>
    </location>
</feature>
<name>A0A8H3KYY0_9GLOM</name>
<comment type="caution">
    <text evidence="4">The sequence shown here is derived from an EMBL/GenBank/DDBJ whole genome shotgun (WGS) entry which is preliminary data.</text>
</comment>